<dbReference type="AlphaFoldDB" id="A0A0F9SYJ5"/>
<protein>
    <submittedName>
        <fullName evidence="1">Uncharacterized protein</fullName>
    </submittedName>
</protein>
<gene>
    <name evidence="1" type="ORF">LCGC14_0458520</name>
</gene>
<accession>A0A0F9SYJ5</accession>
<proteinExistence type="predicted"/>
<comment type="caution">
    <text evidence="1">The sequence shown here is derived from an EMBL/GenBank/DDBJ whole genome shotgun (WGS) entry which is preliminary data.</text>
</comment>
<dbReference type="EMBL" id="LAZR01000467">
    <property type="protein sequence ID" value="KKN67707.1"/>
    <property type="molecule type" value="Genomic_DNA"/>
</dbReference>
<name>A0A0F9SYJ5_9ZZZZ</name>
<reference evidence="1" key="1">
    <citation type="journal article" date="2015" name="Nature">
        <title>Complex archaea that bridge the gap between prokaryotes and eukaryotes.</title>
        <authorList>
            <person name="Spang A."/>
            <person name="Saw J.H."/>
            <person name="Jorgensen S.L."/>
            <person name="Zaremba-Niedzwiedzka K."/>
            <person name="Martijn J."/>
            <person name="Lind A.E."/>
            <person name="van Eijk R."/>
            <person name="Schleper C."/>
            <person name="Guy L."/>
            <person name="Ettema T.J."/>
        </authorList>
    </citation>
    <scope>NUCLEOTIDE SEQUENCE</scope>
</reference>
<evidence type="ECO:0000313" key="1">
    <source>
        <dbReference type="EMBL" id="KKN67707.1"/>
    </source>
</evidence>
<organism evidence="1">
    <name type="scientific">marine sediment metagenome</name>
    <dbReference type="NCBI Taxonomy" id="412755"/>
    <lineage>
        <taxon>unclassified sequences</taxon>
        <taxon>metagenomes</taxon>
        <taxon>ecological metagenomes</taxon>
    </lineage>
</organism>
<sequence>MDIFYNLNHIKDKRSFLEDCISHSYDVKCDELDCSKSMARIMTDKTSKEILDITKNAGFIHWSFIMRKPIAFLDEGKTYIEAGLRVSEYSGSVDYFIWIYINIEKLDYFVEKYKIK</sequence>